<gene>
    <name evidence="1" type="ORF">SAMN06297397_1298</name>
</gene>
<name>A0AC61PKB4_9FIRM</name>
<dbReference type="EMBL" id="FWXZ01000002">
    <property type="protein sequence ID" value="SMC53602.1"/>
    <property type="molecule type" value="Genomic_DNA"/>
</dbReference>
<dbReference type="Proteomes" id="UP000192328">
    <property type="component" value="Unassembled WGS sequence"/>
</dbReference>
<protein>
    <submittedName>
        <fullName evidence="1">L-2-amino-thiazoline-4-carboxylic acid hydrolase</fullName>
    </submittedName>
</protein>
<reference evidence="1" key="1">
    <citation type="submission" date="2017-04" db="EMBL/GenBank/DDBJ databases">
        <authorList>
            <person name="Varghese N."/>
            <person name="Submissions S."/>
        </authorList>
    </citation>
    <scope>NUCLEOTIDE SEQUENCE</scope>
    <source>
        <strain evidence="1">WTE2008</strain>
    </source>
</reference>
<accession>A0AC61PKB4</accession>
<keyword evidence="1" id="KW-0378">Hydrolase</keyword>
<evidence type="ECO:0000313" key="2">
    <source>
        <dbReference type="Proteomes" id="UP000192328"/>
    </source>
</evidence>
<organism evidence="1 2">
    <name type="scientific">Aristaeella lactis</name>
    <dbReference type="NCBI Taxonomy" id="3046383"/>
    <lineage>
        <taxon>Bacteria</taxon>
        <taxon>Bacillati</taxon>
        <taxon>Bacillota</taxon>
        <taxon>Clostridia</taxon>
        <taxon>Eubacteriales</taxon>
        <taxon>Aristaeellaceae</taxon>
        <taxon>Aristaeella</taxon>
    </lineage>
</organism>
<proteinExistence type="predicted"/>
<keyword evidence="2" id="KW-1185">Reference proteome</keyword>
<evidence type="ECO:0000313" key="1">
    <source>
        <dbReference type="EMBL" id="SMC53602.1"/>
    </source>
</evidence>
<sequence>MRRRKNQLDQSFVYKKLKKELVRRYGKEKASAIWEEAGGKLRTFETAEPEADKTSRMFTFPAAAIYQAVEQYAPGDALGVTRAYGKQFGQRVRKIFRRITALPGVPALMWKHMDKLAGKMSDGYGTKNMVVTTEECRLDVISCPICDKAKVLGVPEAAQMICCMDKEYMTGIRGMDYRRTKSLAEGDDCCDYRMRRTGKKSGGF</sequence>
<comment type="caution">
    <text evidence="1">The sequence shown here is derived from an EMBL/GenBank/DDBJ whole genome shotgun (WGS) entry which is preliminary data.</text>
</comment>